<reference evidence="3" key="3">
    <citation type="submission" date="2016-06" db="UniProtKB">
        <authorList>
            <consortium name="WormBaseParasite"/>
        </authorList>
    </citation>
    <scope>IDENTIFICATION</scope>
</reference>
<dbReference type="WBParaSite" id="GPLIN_000896900">
    <property type="protein sequence ID" value="GPLIN_000896900"/>
    <property type="gene ID" value="GPLIN_000896900"/>
</dbReference>
<dbReference type="Proteomes" id="UP000050741">
    <property type="component" value="Unassembled WGS sequence"/>
</dbReference>
<name>A0A183C7X3_GLOPA</name>
<evidence type="ECO:0000313" key="3">
    <source>
        <dbReference type="WBParaSite" id="GPLIN_000896900"/>
    </source>
</evidence>
<feature type="compositionally biased region" description="Low complexity" evidence="1">
    <location>
        <begin position="28"/>
        <end position="40"/>
    </location>
</feature>
<evidence type="ECO:0000256" key="1">
    <source>
        <dbReference type="SAM" id="MobiDB-lite"/>
    </source>
</evidence>
<accession>A0A183C7X3</accession>
<feature type="compositionally biased region" description="Basic residues" evidence="1">
    <location>
        <begin position="1"/>
        <end position="15"/>
    </location>
</feature>
<reference evidence="2" key="1">
    <citation type="submission" date="2013-12" db="EMBL/GenBank/DDBJ databases">
        <authorList>
            <person name="Aslett M."/>
        </authorList>
    </citation>
    <scope>NUCLEOTIDE SEQUENCE [LARGE SCALE GENOMIC DNA]</scope>
    <source>
        <strain evidence="2">Lindley</strain>
    </source>
</reference>
<sequence>MRRKKNRRNKHRKTSPKPTEEGAGENGDGWSTDGSSTSTRSPKRRNKEADLVVKGRDLLLLEAADLAMVMMEDLEEKGVPVDLEGKEEQVPKGLEEEELPEAVAILADLEELPGATEILADLVEEELPGAAEILADLVEEELLGATEILADLVEEELLGATEILADLVEEELPGATEILADLVEEELPDIEVQLPVLEMKMPGEEDAQTEAQEAEDLLGVIENGTPEVHSNPGEVIENGTPERDVIEKFLTLLEFEAIVKEFIKASTKVLLNLNDGTNELDDLKTAEELYQKLVSLTETLGLENLTMVIAGSFSVDVLNDATPEKDDMAKALALSKRFFWRNMMPKWACYFGTKIEPSEIGTKSIEELRKICENWKVKALAADAYPRFRVEHGQLQLSSAMEAIKAAYRVLFGWSKGSAPRTEIKFENDEAWDLVDRWINAFENFKSFEKQTAGKMLIEVNGALVEDAYFDLFKVTKFSAEFYNAPEKIESLEDNIQLLLAASNEVIYEETLPNGTHRNYLNELEITLKAFKKLNKQLLRKLKHEDDTGAADLKLMSDLKTAHEIYQNLWELIQELSLDMETMCAASKEYKTQYFDNLCVFKYLWLTKMKAEHFWDTLSAHFNSQPKHIATEIKLGPLLWVYKYSIHDPMVVKHADEMDELEPVLDSCVEAKLKVKGN</sequence>
<organism evidence="2 3">
    <name type="scientific">Globodera pallida</name>
    <name type="common">Potato cyst nematode worm</name>
    <name type="synonym">Heterodera pallida</name>
    <dbReference type="NCBI Taxonomy" id="36090"/>
    <lineage>
        <taxon>Eukaryota</taxon>
        <taxon>Metazoa</taxon>
        <taxon>Ecdysozoa</taxon>
        <taxon>Nematoda</taxon>
        <taxon>Chromadorea</taxon>
        <taxon>Rhabditida</taxon>
        <taxon>Tylenchina</taxon>
        <taxon>Tylenchomorpha</taxon>
        <taxon>Tylenchoidea</taxon>
        <taxon>Heteroderidae</taxon>
        <taxon>Heteroderinae</taxon>
        <taxon>Globodera</taxon>
    </lineage>
</organism>
<feature type="region of interest" description="Disordered" evidence="1">
    <location>
        <begin position="1"/>
        <end position="48"/>
    </location>
</feature>
<keyword evidence="2" id="KW-1185">Reference proteome</keyword>
<dbReference type="AlphaFoldDB" id="A0A183C7X3"/>
<reference evidence="2" key="2">
    <citation type="submission" date="2014-05" db="EMBL/GenBank/DDBJ databases">
        <title>The genome and life-stage specific transcriptomes of Globodera pallida elucidate key aspects of plant parasitism by a cyst nematode.</title>
        <authorList>
            <person name="Cotton J.A."/>
            <person name="Lilley C.J."/>
            <person name="Jones L.M."/>
            <person name="Kikuchi T."/>
            <person name="Reid A.J."/>
            <person name="Thorpe P."/>
            <person name="Tsai I.J."/>
            <person name="Beasley H."/>
            <person name="Blok V."/>
            <person name="Cock P.J.A."/>
            <person name="Van den Akker S.E."/>
            <person name="Holroyd N."/>
            <person name="Hunt M."/>
            <person name="Mantelin S."/>
            <person name="Naghra H."/>
            <person name="Pain A."/>
            <person name="Palomares-Rius J.E."/>
            <person name="Zarowiecki M."/>
            <person name="Berriman M."/>
            <person name="Jones J.T."/>
            <person name="Urwin P.E."/>
        </authorList>
    </citation>
    <scope>NUCLEOTIDE SEQUENCE [LARGE SCALE GENOMIC DNA]</scope>
    <source>
        <strain evidence="2">Lindley</strain>
    </source>
</reference>
<evidence type="ECO:0000313" key="2">
    <source>
        <dbReference type="Proteomes" id="UP000050741"/>
    </source>
</evidence>
<proteinExistence type="predicted"/>
<protein>
    <submittedName>
        <fullName evidence="3">DHC_N2 domain-containing protein</fullName>
    </submittedName>
</protein>